<keyword evidence="2" id="KW-0812">Transmembrane</keyword>
<dbReference type="PANTHER" id="PTHR30441">
    <property type="entry name" value="DUF748 DOMAIN-CONTAINING PROTEIN"/>
    <property type="match status" value="1"/>
</dbReference>
<evidence type="ECO:0000313" key="4">
    <source>
        <dbReference type="Proteomes" id="UP001595840"/>
    </source>
</evidence>
<proteinExistence type="predicted"/>
<accession>A0ABV8V3N5</accession>
<feature type="transmembrane region" description="Helical" evidence="2">
    <location>
        <begin position="12"/>
        <end position="32"/>
    </location>
</feature>
<dbReference type="InterPro" id="IPR052894">
    <property type="entry name" value="AsmA-related"/>
</dbReference>
<dbReference type="PANTHER" id="PTHR30441:SF8">
    <property type="entry name" value="DUF748 DOMAIN-CONTAINING PROTEIN"/>
    <property type="match status" value="1"/>
</dbReference>
<dbReference type="RefSeq" id="WP_290263894.1">
    <property type="nucleotide sequence ID" value="NZ_JAUFQG010000006.1"/>
</dbReference>
<evidence type="ECO:0000256" key="2">
    <source>
        <dbReference type="SAM" id="Phobius"/>
    </source>
</evidence>
<organism evidence="3 4">
    <name type="scientific">Simiduia curdlanivorans</name>
    <dbReference type="NCBI Taxonomy" id="1492769"/>
    <lineage>
        <taxon>Bacteria</taxon>
        <taxon>Pseudomonadati</taxon>
        <taxon>Pseudomonadota</taxon>
        <taxon>Gammaproteobacteria</taxon>
        <taxon>Cellvibrionales</taxon>
        <taxon>Cellvibrionaceae</taxon>
        <taxon>Simiduia</taxon>
    </lineage>
</organism>
<evidence type="ECO:0000313" key="3">
    <source>
        <dbReference type="EMBL" id="MFC4361840.1"/>
    </source>
</evidence>
<feature type="region of interest" description="Disordered" evidence="1">
    <location>
        <begin position="352"/>
        <end position="373"/>
    </location>
</feature>
<keyword evidence="2" id="KW-0472">Membrane</keyword>
<keyword evidence="4" id="KW-1185">Reference proteome</keyword>
<sequence>MDKVKLTAICRKIFLAYLTYVAVCLALILPALNMTLTQVYQQFTGRQLDYQLVGFNPFSLSVFAYGLRDTNPDGSTLWAMDRLIINPSLVHSLWRGAIGIDEVRLLGLTVQPEKLAQDSFNFSDILEHSEARIASEPARARTEANFTLPRIWIGEFELKASLLQYTESHREKPFSAGLRDFHFSLQDFSTLSEQGDGYSLRAESAQGGVLAWQGDVSASGAKTWGHFSLSQFKLLPIWQFMEPALQFTLNSGTFSIQGEYELDWNNGFKWQVTNTHAALENIDLSQKLASTLAGQTPSKVRWQSFDADIARIDSQEKIAALTSLSLNNFQLSSWHESSRLGLVDMFAIDTSPNENNRTNSEPINTDQATPETANDWQVSVEKSAVNNANLSWLVPELDRRRINLSAINVVIENLSNSTNEAQLHAKMTLDKTAKLAIDGSFTPLTQSANLTASLDNFPLNWANPIVAQQANAQLASGELGTSVQVVIANAEPHQVTAAVTIDNFNAVDQKNASIASIKKLTAPMIEINPRDHTLRIDNINVENLSTEVAIAADGSTNFNHLIKTGANRSHAEATTEVNTESSIGTNTETITEINTETVTKTNTEKPPAASPYQWQVDRINLHDATIKFTDETPLSTFSTRIESFSGQILNINSNAQQALSVDLKGQVDGYAPVTLAGKAKPFLADPAMNLALEFKSIDLGLFNPYSTTFTGWKIEKGLLNVKLDYQLEDKRIVGKNRVVLDQLSLGERIDSRRLVDIPLRLALALLTDENGVADLQVPVSGTTDDPSFSIGAIVWAAVRNSIMKVVTAPFNLLASLVGSDEDLGEVAFELHQAWLTDDAKSSLADLKSALDQRPQLRLGVTGEVNLKTEALPYKQMALDAKFTAQGLSASDIEGLSAAWRKVALTLLTGPKVADLDSLSNAQLLDRLLSAQATPLAELEQLANARSIAVKQYLLTSLNLDAERVFIQTNTLQCKKKLSCSKARVKFTIE</sequence>
<reference evidence="4" key="1">
    <citation type="journal article" date="2019" name="Int. J. Syst. Evol. Microbiol.">
        <title>The Global Catalogue of Microorganisms (GCM) 10K type strain sequencing project: providing services to taxonomists for standard genome sequencing and annotation.</title>
        <authorList>
            <consortium name="The Broad Institute Genomics Platform"/>
            <consortium name="The Broad Institute Genome Sequencing Center for Infectious Disease"/>
            <person name="Wu L."/>
            <person name="Ma J."/>
        </authorList>
    </citation>
    <scope>NUCLEOTIDE SEQUENCE [LARGE SCALE GENOMIC DNA]</scope>
    <source>
        <strain evidence="4">CECT 8570</strain>
    </source>
</reference>
<dbReference type="Pfam" id="PF05359">
    <property type="entry name" value="DUF748"/>
    <property type="match status" value="1"/>
</dbReference>
<name>A0ABV8V3N5_9GAMM</name>
<dbReference type="EMBL" id="JBHSCX010000004">
    <property type="protein sequence ID" value="MFC4361840.1"/>
    <property type="molecule type" value="Genomic_DNA"/>
</dbReference>
<dbReference type="InterPro" id="IPR008023">
    <property type="entry name" value="DUF748"/>
</dbReference>
<gene>
    <name evidence="3" type="ORF">ACFOX3_05970</name>
</gene>
<keyword evidence="2" id="KW-1133">Transmembrane helix</keyword>
<protein>
    <submittedName>
        <fullName evidence="3">DUF748 domain-containing protein</fullName>
    </submittedName>
</protein>
<evidence type="ECO:0000256" key="1">
    <source>
        <dbReference type="SAM" id="MobiDB-lite"/>
    </source>
</evidence>
<comment type="caution">
    <text evidence="3">The sequence shown here is derived from an EMBL/GenBank/DDBJ whole genome shotgun (WGS) entry which is preliminary data.</text>
</comment>
<dbReference type="Proteomes" id="UP001595840">
    <property type="component" value="Unassembled WGS sequence"/>
</dbReference>